<dbReference type="CDD" id="cd03449">
    <property type="entry name" value="R_hydratase"/>
    <property type="match status" value="1"/>
</dbReference>
<dbReference type="KEGG" id="llp:GH975_03155"/>
<dbReference type="NCBIfam" id="NF008852">
    <property type="entry name" value="PRK11890.1"/>
    <property type="match status" value="1"/>
</dbReference>
<accession>A0A5Q2Q638</accession>
<keyword evidence="1 5" id="KW-0808">Transferase</keyword>
<evidence type="ECO:0000313" key="6">
    <source>
        <dbReference type="Proteomes" id="UP000388235"/>
    </source>
</evidence>
<dbReference type="InterPro" id="IPR003965">
    <property type="entry name" value="Fatty_acid_synthase"/>
</dbReference>
<evidence type="ECO:0000259" key="3">
    <source>
        <dbReference type="Pfam" id="PF01515"/>
    </source>
</evidence>
<dbReference type="PRINTS" id="PR01483">
    <property type="entry name" value="FASYNTHASE"/>
</dbReference>
<evidence type="ECO:0000259" key="4">
    <source>
        <dbReference type="Pfam" id="PF01575"/>
    </source>
</evidence>
<dbReference type="EMBL" id="CP045871">
    <property type="protein sequence ID" value="QGG79619.1"/>
    <property type="molecule type" value="Genomic_DNA"/>
</dbReference>
<dbReference type="PANTHER" id="PTHR43356:SF2">
    <property type="entry name" value="PHOSPHATE ACETYLTRANSFERASE"/>
    <property type="match status" value="1"/>
</dbReference>
<dbReference type="Pfam" id="PF01515">
    <property type="entry name" value="PTA_PTB"/>
    <property type="match status" value="1"/>
</dbReference>
<name>A0A5Q2Q638_9GAMM</name>
<sequence>MASVTDWLTNHLYDDIEIGQGDSLERVLTRRDIQLFAVMSGDVNPAHLDDAYADSSAFHGVIAHGMWTGALLSTLLGTQFPGPGTIYLSQQMKFHKPVHIGDRLCVQVTCIEKADRHRVRLNCLATNQDGDRVVSGEAWVMAPTEPVRRPRPQLPNIQFTDRPSGLQQFLLEQCRDVAPIVTAVVHPMDALSLLGALQCQREGLIDPWWIAPKERLLALAESLHVELDTGRIINVGYSHAAAEAAVQFIQDGRGDAIMKGKLHTDELMRPILAKGTGLQTGRRMSHVFAMDTVPYKKPLYITDCALNIRPDLNAKRDICQNAIDLFTAINARIPKVAILAAVETVDANMPSTLDATALCKMAERGQITGALLDGPLAMDNALSAEAAAIKGIVSQVAGDADILLCPDLESGNLLFEQMSYLTGAEGAGIVMGARVPVILTSRASSIDTRVCSAAMACAFVRKQP</sequence>
<dbReference type="Gene3D" id="3.40.718.10">
    <property type="entry name" value="Isopropylmalate Dehydrogenase"/>
    <property type="match status" value="1"/>
</dbReference>
<feature type="domain" description="MaoC-like" evidence="4">
    <location>
        <begin position="24"/>
        <end position="118"/>
    </location>
</feature>
<dbReference type="InterPro" id="IPR002505">
    <property type="entry name" value="PTA_PTB"/>
</dbReference>
<reference evidence="5 6" key="1">
    <citation type="submission" date="2019-11" db="EMBL/GenBank/DDBJ databases">
        <authorList>
            <person name="Khan S.A."/>
            <person name="Jeon C.O."/>
            <person name="Chun B.H."/>
        </authorList>
    </citation>
    <scope>NUCLEOTIDE SEQUENCE [LARGE SCALE GENOMIC DNA]</scope>
    <source>
        <strain evidence="5 6">IMCC 1097</strain>
    </source>
</reference>
<dbReference type="Proteomes" id="UP000388235">
    <property type="component" value="Chromosome"/>
</dbReference>
<evidence type="ECO:0000256" key="2">
    <source>
        <dbReference type="ARBA" id="ARBA00023315"/>
    </source>
</evidence>
<dbReference type="Gene3D" id="3.10.129.10">
    <property type="entry name" value="Hotdog Thioesterase"/>
    <property type="match status" value="1"/>
</dbReference>
<dbReference type="GO" id="GO:0004312">
    <property type="term" value="F:fatty acid synthase activity"/>
    <property type="evidence" value="ECO:0007669"/>
    <property type="project" value="InterPro"/>
</dbReference>
<protein>
    <submittedName>
        <fullName evidence="5">Bifunctional enoyl-CoA hydratase/phosphate acetyltransferase</fullName>
    </submittedName>
</protein>
<dbReference type="SUPFAM" id="SSF53659">
    <property type="entry name" value="Isocitrate/Isopropylmalate dehydrogenase-like"/>
    <property type="match status" value="1"/>
</dbReference>
<dbReference type="GO" id="GO:0006633">
    <property type="term" value="P:fatty acid biosynthetic process"/>
    <property type="evidence" value="ECO:0007669"/>
    <property type="project" value="InterPro"/>
</dbReference>
<keyword evidence="2" id="KW-0012">Acyltransferase</keyword>
<evidence type="ECO:0000256" key="1">
    <source>
        <dbReference type="ARBA" id="ARBA00022679"/>
    </source>
</evidence>
<dbReference type="GO" id="GO:0005835">
    <property type="term" value="C:fatty acid synthase complex"/>
    <property type="evidence" value="ECO:0007669"/>
    <property type="project" value="InterPro"/>
</dbReference>
<dbReference type="InterPro" id="IPR029069">
    <property type="entry name" value="HotDog_dom_sf"/>
</dbReference>
<organism evidence="5 6">
    <name type="scientific">Litorivicinus lipolyticus</name>
    <dbReference type="NCBI Taxonomy" id="418701"/>
    <lineage>
        <taxon>Bacteria</taxon>
        <taxon>Pseudomonadati</taxon>
        <taxon>Pseudomonadota</taxon>
        <taxon>Gammaproteobacteria</taxon>
        <taxon>Oceanospirillales</taxon>
        <taxon>Litorivicinaceae</taxon>
        <taxon>Litorivicinus</taxon>
    </lineage>
</organism>
<dbReference type="OrthoDB" id="9774179at2"/>
<proteinExistence type="predicted"/>
<dbReference type="NCBIfam" id="NF006045">
    <property type="entry name" value="PRK08190.1"/>
    <property type="match status" value="1"/>
</dbReference>
<dbReference type="SUPFAM" id="SSF54637">
    <property type="entry name" value="Thioesterase/thiol ester dehydrase-isomerase"/>
    <property type="match status" value="1"/>
</dbReference>
<dbReference type="InterPro" id="IPR002539">
    <property type="entry name" value="MaoC-like_dom"/>
</dbReference>
<dbReference type="InterPro" id="IPR050500">
    <property type="entry name" value="Phos_Acetyltrans/Butyryltrans"/>
</dbReference>
<evidence type="ECO:0000313" key="5">
    <source>
        <dbReference type="EMBL" id="QGG79619.1"/>
    </source>
</evidence>
<keyword evidence="6" id="KW-1185">Reference proteome</keyword>
<feature type="domain" description="Phosphate acetyl/butaryl transferase" evidence="3">
    <location>
        <begin position="242"/>
        <end position="457"/>
    </location>
</feature>
<dbReference type="AlphaFoldDB" id="A0A5Q2Q638"/>
<gene>
    <name evidence="5" type="ORF">GH975_03155</name>
</gene>
<dbReference type="PANTHER" id="PTHR43356">
    <property type="entry name" value="PHOSPHATE ACETYLTRANSFERASE"/>
    <property type="match status" value="1"/>
</dbReference>
<dbReference type="Pfam" id="PF01575">
    <property type="entry name" value="MaoC_dehydratas"/>
    <property type="match status" value="1"/>
</dbReference>